<dbReference type="Gene3D" id="3.40.50.1580">
    <property type="entry name" value="Nucleoside phosphorylase domain"/>
    <property type="match status" value="1"/>
</dbReference>
<feature type="repeat" description="ANK" evidence="2">
    <location>
        <begin position="753"/>
        <end position="785"/>
    </location>
</feature>
<dbReference type="GO" id="GO:0003824">
    <property type="term" value="F:catalytic activity"/>
    <property type="evidence" value="ECO:0007669"/>
    <property type="project" value="InterPro"/>
</dbReference>
<dbReference type="PANTHER" id="PTHR46082:SF11">
    <property type="entry name" value="AAA+ ATPASE DOMAIN-CONTAINING PROTEIN-RELATED"/>
    <property type="match status" value="1"/>
</dbReference>
<evidence type="ECO:0000259" key="4">
    <source>
        <dbReference type="Pfam" id="PF24883"/>
    </source>
</evidence>
<keyword evidence="1" id="KW-0677">Repeat</keyword>
<reference evidence="5 6" key="1">
    <citation type="submission" date="2017-06" db="EMBL/GenBank/DDBJ databases">
        <title>Comparative genomic analysis of Ambrosia Fusariam Clade fungi.</title>
        <authorList>
            <person name="Stajich J.E."/>
            <person name="Carrillo J."/>
            <person name="Kijimoto T."/>
            <person name="Eskalen A."/>
            <person name="O'Donnell K."/>
            <person name="Kasson M."/>
        </authorList>
    </citation>
    <scope>NUCLEOTIDE SEQUENCE [LARGE SCALE GENOMIC DNA]</scope>
    <source>
        <strain evidence="5 6">UCR1854</strain>
    </source>
</reference>
<dbReference type="InterPro" id="IPR036770">
    <property type="entry name" value="Ankyrin_rpt-contain_sf"/>
</dbReference>
<evidence type="ECO:0000256" key="2">
    <source>
        <dbReference type="PROSITE-ProRule" id="PRU00023"/>
    </source>
</evidence>
<dbReference type="Gene3D" id="1.25.40.20">
    <property type="entry name" value="Ankyrin repeat-containing domain"/>
    <property type="match status" value="1"/>
</dbReference>
<dbReference type="PROSITE" id="PS50297">
    <property type="entry name" value="ANK_REP_REGION"/>
    <property type="match status" value="2"/>
</dbReference>
<dbReference type="SMART" id="SM00248">
    <property type="entry name" value="ANK"/>
    <property type="match status" value="8"/>
</dbReference>
<feature type="domain" description="Nucleoside phosphorylase" evidence="3">
    <location>
        <begin position="40"/>
        <end position="317"/>
    </location>
</feature>
<dbReference type="GO" id="GO:0009116">
    <property type="term" value="P:nucleoside metabolic process"/>
    <property type="evidence" value="ECO:0007669"/>
    <property type="project" value="InterPro"/>
</dbReference>
<dbReference type="SUPFAM" id="SSF48403">
    <property type="entry name" value="Ankyrin repeat"/>
    <property type="match status" value="1"/>
</dbReference>
<dbReference type="Proteomes" id="UP000287124">
    <property type="component" value="Unassembled WGS sequence"/>
</dbReference>
<dbReference type="PROSITE" id="PS50088">
    <property type="entry name" value="ANK_REPEAT"/>
    <property type="match status" value="2"/>
</dbReference>
<evidence type="ECO:0000256" key="1">
    <source>
        <dbReference type="ARBA" id="ARBA00022737"/>
    </source>
</evidence>
<dbReference type="AlphaFoldDB" id="A0A430M719"/>
<dbReference type="InterPro" id="IPR000845">
    <property type="entry name" value="Nucleoside_phosphorylase_d"/>
</dbReference>
<feature type="repeat" description="ANK" evidence="2">
    <location>
        <begin position="883"/>
        <end position="915"/>
    </location>
</feature>
<gene>
    <name evidence="5" type="ORF">BHE90_001724</name>
</gene>
<dbReference type="Pfam" id="PF01048">
    <property type="entry name" value="PNP_UDP_1"/>
    <property type="match status" value="1"/>
</dbReference>
<dbReference type="InterPro" id="IPR035994">
    <property type="entry name" value="Nucleoside_phosphorylase_sf"/>
</dbReference>
<dbReference type="EMBL" id="MIKF01000013">
    <property type="protein sequence ID" value="RTE83734.1"/>
    <property type="molecule type" value="Genomic_DNA"/>
</dbReference>
<accession>A0A430M719</accession>
<dbReference type="Pfam" id="PF12796">
    <property type="entry name" value="Ank_2"/>
    <property type="match status" value="3"/>
</dbReference>
<evidence type="ECO:0008006" key="7">
    <source>
        <dbReference type="Google" id="ProtNLM"/>
    </source>
</evidence>
<feature type="domain" description="Nephrocystin 3-like N-terminal" evidence="4">
    <location>
        <begin position="360"/>
        <end position="533"/>
    </location>
</feature>
<dbReference type="InterPro" id="IPR053137">
    <property type="entry name" value="NLR-like"/>
</dbReference>
<protein>
    <recommendedName>
        <fullName evidence="7">Nucleoside phosphorylase domain-containing protein</fullName>
    </recommendedName>
</protein>
<dbReference type="SUPFAM" id="SSF52540">
    <property type="entry name" value="P-loop containing nucleoside triphosphate hydrolases"/>
    <property type="match status" value="1"/>
</dbReference>
<sequence>MDLKRICSYDEAASGSSYPPKRQKTLQYHSNDALPHNRYTIAWICALHIEMAAARAMLDETHGVLPQNAHDGNTYTLGSIGPHNIVLACLPNGQYGTNNAASVLTNMLRSFPSICHGFIVGIGGGVPSRADMRLGDVVVGTRVMQYDSGKLIDGNIQRTADARIPSYPLRTAVSSLRSTHELEPSRVSTILQDMATGYPEYGHPASPDRLFRVAYKHKPQLLSCNDCDQSELLSRSPRPPYHPKIHHGGIASGNQVMKDSIARDSIARELDIICFEMEAAGLMDVLPCLPVRGICDYSDSHKSKEWQKYAAATAASYAKELIEILPVNDGTFESLDIHNSRGFEQIDSRKTSIKKAHYKTCRWFLEHPQYLQWLDPQEHSHLGFLWIRGKPGAGKSTIMKFIYDQTKKKKSREGAITASFFFHARGDDLEKSIPGMYRSLLLQLLEGYPDLQEALDDTDLVPRGQAGCPSLNILKDLFHNAVSNLGRRTFTCFIDALDECDEQQVMEMVHYFEELAESSASIGVQLQICFSSRHYPYIRIRHGIELTLEDQQGHSQDMDKYIQSNLRIGDNELFEELRPQMLEKAAGVFLWLVLVVDILNKENCRGRLALRKRLAETPTGLSELFNDILRRDTKNMEDLLLCILWILCAKRPLLPEEYYHALWSGLVQKGLADSEIGAFKNFGQTLGMTGKAKATRGSNSVAARERYKYPLFAALVNGHKDAFASLLGSTWTICEGVEHVGGFGSKKDFVAHKDRTPLTWAAQEGLSTVVKLLAQSGADVDGVDLRGYTPLMRASEAGRQAVVSFLVKQDAAAKSLHARKAMSIAMENGQAEMVKLLMEANIHWDYKPGTLQEALRRASEKGNEAMVQLLIEKEVDIDAQDFTGRTALSIACDKDNFQMVKLLIEANADLKLNPRSLQAALRRASEKGNEAMVQFLIEKEVDIDAQDFTGHTALSLASGNGHLPIVKLLIGNTQVEPGLSVCKGADVNAINNSSETPASLVEKKQLPADDPLVLAIKGL</sequence>
<evidence type="ECO:0000259" key="3">
    <source>
        <dbReference type="Pfam" id="PF01048"/>
    </source>
</evidence>
<keyword evidence="6" id="KW-1185">Reference proteome</keyword>
<dbReference type="InterPro" id="IPR027417">
    <property type="entry name" value="P-loop_NTPase"/>
</dbReference>
<dbReference type="InterPro" id="IPR056884">
    <property type="entry name" value="NPHP3-like_N"/>
</dbReference>
<comment type="caution">
    <text evidence="5">The sequence shown here is derived from an EMBL/GenBank/DDBJ whole genome shotgun (WGS) entry which is preliminary data.</text>
</comment>
<dbReference type="PANTHER" id="PTHR46082">
    <property type="entry name" value="ATP/GTP-BINDING PROTEIN-RELATED"/>
    <property type="match status" value="1"/>
</dbReference>
<name>A0A430M719_9HYPO</name>
<keyword evidence="2" id="KW-0040">ANK repeat</keyword>
<dbReference type="Gene3D" id="3.40.50.300">
    <property type="entry name" value="P-loop containing nucleotide triphosphate hydrolases"/>
    <property type="match status" value="1"/>
</dbReference>
<dbReference type="InterPro" id="IPR002110">
    <property type="entry name" value="Ankyrin_rpt"/>
</dbReference>
<organism evidence="5 6">
    <name type="scientific">Fusarium euwallaceae</name>
    <dbReference type="NCBI Taxonomy" id="1147111"/>
    <lineage>
        <taxon>Eukaryota</taxon>
        <taxon>Fungi</taxon>
        <taxon>Dikarya</taxon>
        <taxon>Ascomycota</taxon>
        <taxon>Pezizomycotina</taxon>
        <taxon>Sordariomycetes</taxon>
        <taxon>Hypocreomycetidae</taxon>
        <taxon>Hypocreales</taxon>
        <taxon>Nectriaceae</taxon>
        <taxon>Fusarium</taxon>
        <taxon>Fusarium solani species complex</taxon>
    </lineage>
</organism>
<evidence type="ECO:0000313" key="6">
    <source>
        <dbReference type="Proteomes" id="UP000287124"/>
    </source>
</evidence>
<proteinExistence type="predicted"/>
<evidence type="ECO:0000313" key="5">
    <source>
        <dbReference type="EMBL" id="RTE83734.1"/>
    </source>
</evidence>
<dbReference type="Pfam" id="PF24883">
    <property type="entry name" value="NPHP3_N"/>
    <property type="match status" value="1"/>
</dbReference>
<dbReference type="SUPFAM" id="SSF53167">
    <property type="entry name" value="Purine and uridine phosphorylases"/>
    <property type="match status" value="1"/>
</dbReference>